<reference evidence="1 2" key="1">
    <citation type="journal article" date="2019" name="mSystems">
        <title>Life at home and on the roam: Genomic adaptions reflect the dual lifestyle of an intracellular, facultative symbiont.</title>
        <authorList>
            <person name="Burgsdorf I."/>
        </authorList>
    </citation>
    <scope>NUCLEOTIDE SEQUENCE [LARGE SCALE GENOMIC DNA]</scope>
    <source>
        <strain evidence="1">277cV</strain>
    </source>
</reference>
<dbReference type="Proteomes" id="UP000317990">
    <property type="component" value="Unassembled WGS sequence"/>
</dbReference>
<evidence type="ECO:0000313" key="1">
    <source>
        <dbReference type="EMBL" id="TGG93696.1"/>
    </source>
</evidence>
<organism evidence="1 2">
    <name type="scientific">Aphanocapsa feldmannii 277cV</name>
    <dbReference type="NCBI Taxonomy" id="2507553"/>
    <lineage>
        <taxon>Bacteria</taxon>
        <taxon>Bacillati</taxon>
        <taxon>Cyanobacteriota</taxon>
        <taxon>Cyanophyceae</taxon>
        <taxon>Oscillatoriophycideae</taxon>
        <taxon>Chroococcales</taxon>
        <taxon>Microcystaceae</taxon>
        <taxon>Aphanocapsa</taxon>
    </lineage>
</organism>
<sequence length="142" mass="15560">MGIGDVVQKLDGLIGEMANLEAVETRALAAHFRASTDLLGELQPLLRLPEQSSLVAGRSWTKEGALQRFGNYTLARSHCGELIRKGKARKVSCWSWEAILGTLAQAGETPPLDTLEQIECLRAENGQLRQQILELGNALHRS</sequence>
<evidence type="ECO:0000313" key="2">
    <source>
        <dbReference type="Proteomes" id="UP000317990"/>
    </source>
</evidence>
<protein>
    <submittedName>
        <fullName evidence="1">Uncharacterized protein</fullName>
    </submittedName>
</protein>
<dbReference type="EMBL" id="SRMO01000050">
    <property type="protein sequence ID" value="TGG93696.1"/>
    <property type="molecule type" value="Genomic_DNA"/>
</dbReference>
<comment type="caution">
    <text evidence="1">The sequence shown here is derived from an EMBL/GenBank/DDBJ whole genome shotgun (WGS) entry which is preliminary data.</text>
</comment>
<gene>
    <name evidence="1" type="ORF">ERJ67_03350</name>
</gene>
<name>A0A524RPF3_9CHRO</name>
<accession>A0A524RPF3</accession>
<proteinExistence type="predicted"/>
<dbReference type="AlphaFoldDB" id="A0A524RPF3"/>